<organism evidence="1 2">
    <name type="scientific">Marinobacter nauticus</name>
    <name type="common">Marinobacter hydrocarbonoclasticus</name>
    <name type="synonym">Marinobacter aquaeolei</name>
    <dbReference type="NCBI Taxonomy" id="2743"/>
    <lineage>
        <taxon>Bacteria</taxon>
        <taxon>Pseudomonadati</taxon>
        <taxon>Pseudomonadota</taxon>
        <taxon>Gammaproteobacteria</taxon>
        <taxon>Pseudomonadales</taxon>
        <taxon>Marinobacteraceae</taxon>
        <taxon>Marinobacter</taxon>
    </lineage>
</organism>
<evidence type="ECO:0000313" key="2">
    <source>
        <dbReference type="Proteomes" id="UP000253065"/>
    </source>
</evidence>
<name>A0ABX9GUM1_MARNT</name>
<dbReference type="Proteomes" id="UP000253065">
    <property type="component" value="Unassembled WGS sequence"/>
</dbReference>
<reference evidence="1 2" key="1">
    <citation type="submission" date="2018-06" db="EMBL/GenBank/DDBJ databases">
        <title>Freshwater and sediment microbial communities from various areas in North America, analyzing microbe dynamics in response to fracking.</title>
        <authorList>
            <person name="Lamendella R."/>
        </authorList>
    </citation>
    <scope>NUCLEOTIDE SEQUENCE [LARGE SCALE GENOMIC DNA]</scope>
    <source>
        <strain evidence="1 2">114E_o</strain>
    </source>
</reference>
<dbReference type="EMBL" id="QNSA01000021">
    <property type="protein sequence ID" value="RBP68473.1"/>
    <property type="molecule type" value="Genomic_DNA"/>
</dbReference>
<evidence type="ECO:0000313" key="1">
    <source>
        <dbReference type="EMBL" id="RBP68473.1"/>
    </source>
</evidence>
<protein>
    <submittedName>
        <fullName evidence="1">Uncharacterized protein</fullName>
    </submittedName>
</protein>
<comment type="caution">
    <text evidence="1">The sequence shown here is derived from an EMBL/GenBank/DDBJ whole genome shotgun (WGS) entry which is preliminary data.</text>
</comment>
<keyword evidence="2" id="KW-1185">Reference proteome</keyword>
<sequence length="33" mass="3896">MLQVLNALCREVYLALEYFSRLYACQLELISDN</sequence>
<gene>
    <name evidence="1" type="ORF">DET64_1212</name>
</gene>
<accession>A0ABX9GUM1</accession>
<proteinExistence type="predicted"/>